<dbReference type="HAMAP" id="MF_01554_B">
    <property type="entry name" value="GlmM_B"/>
    <property type="match status" value="1"/>
</dbReference>
<feature type="binding site" evidence="6">
    <location>
        <position position="240"/>
    </location>
    <ligand>
        <name>Mg(2+)</name>
        <dbReference type="ChEBI" id="CHEBI:18420"/>
    </ligand>
</feature>
<evidence type="ECO:0000256" key="8">
    <source>
        <dbReference type="RuleBase" id="RU004327"/>
    </source>
</evidence>
<dbReference type="SUPFAM" id="SSF55957">
    <property type="entry name" value="Phosphoglucomutase, C-terminal domain"/>
    <property type="match status" value="1"/>
</dbReference>
<reference evidence="13 14" key="1">
    <citation type="submission" date="2022-07" db="EMBL/GenBank/DDBJ databases">
        <title>Genome Analysis of Selected Gammaproteobacteria from Nigerian Food snails.</title>
        <authorList>
            <person name="Okafor A.C."/>
        </authorList>
    </citation>
    <scope>NUCLEOTIDE SEQUENCE [LARGE SCALE GENOMIC DNA]</scope>
    <source>
        <strain evidence="13 14">Awg 2</strain>
    </source>
</reference>
<feature type="domain" description="Alpha-D-phosphohexomutase alpha/beta/alpha" evidence="11">
    <location>
        <begin position="157"/>
        <end position="253"/>
    </location>
</feature>
<evidence type="ECO:0000256" key="4">
    <source>
        <dbReference type="ARBA" id="ARBA00022842"/>
    </source>
</evidence>
<sequence length="446" mass="48068">MSRKYFGTDGIRGRVGQFPITPDFMLKLGWAAGMAFRKQGKSRILIGKDTRISGYMFESALEAGLLAAGADVMLLGPMPTPAIAYLTRTFLADAGIVISASHNPHHDNGIKFFSGKGTKLSDEVELMIEELLDQPMTVVESEQLGKVTRINDAAGRYIEFCKSTTPISTDFAGLKLVIDCAHGATYKVAPSVFRELGAQVHVLANQPNGLNINDDCGSTHMGRLQASVVEQNADIGIAFDGDGDRVLMVDHTGTVVDGDELIYLIARDLHRRDKLQGGVVGTLMSNLGMELALKDLGIPFIRAKVGDRYVMSELQSNGWTLGGENSGHIVCSHFTTTGDAIVSALQVLLALQRSGQSLAEARQGMRKCPQVLINVRFAGNGVDPVKHPAVQDACARVTEQMAGRGRVLLRKSGTEPLVRVMVEGDDEKLVRGYAEELAKVVTEVCA</sequence>
<protein>
    <recommendedName>
        <fullName evidence="6 8">Phosphoglucosamine mutase</fullName>
        <ecNumber evidence="6 8">5.4.2.10</ecNumber>
    </recommendedName>
</protein>
<dbReference type="InterPro" id="IPR005845">
    <property type="entry name" value="A-D-PHexomutase_a/b/a-II"/>
</dbReference>
<evidence type="ECO:0000259" key="10">
    <source>
        <dbReference type="Pfam" id="PF02878"/>
    </source>
</evidence>
<evidence type="ECO:0000256" key="5">
    <source>
        <dbReference type="ARBA" id="ARBA00023235"/>
    </source>
</evidence>
<proteinExistence type="inferred from homology"/>
<dbReference type="Pfam" id="PF02880">
    <property type="entry name" value="PGM_PMM_III"/>
    <property type="match status" value="1"/>
</dbReference>
<evidence type="ECO:0000259" key="11">
    <source>
        <dbReference type="Pfam" id="PF02879"/>
    </source>
</evidence>
<dbReference type="PROSITE" id="PS00710">
    <property type="entry name" value="PGM_PMM"/>
    <property type="match status" value="1"/>
</dbReference>
<dbReference type="PRINTS" id="PR00509">
    <property type="entry name" value="PGMPMM"/>
</dbReference>
<dbReference type="InterPro" id="IPR016055">
    <property type="entry name" value="A-D-PHexomutase_a/b/a-I/II/III"/>
</dbReference>
<dbReference type="NCBIfam" id="NF008139">
    <property type="entry name" value="PRK10887.1"/>
    <property type="match status" value="1"/>
</dbReference>
<dbReference type="InterPro" id="IPR005843">
    <property type="entry name" value="A-D-PHexomutase_C"/>
</dbReference>
<dbReference type="Gene3D" id="3.30.310.50">
    <property type="entry name" value="Alpha-D-phosphohexomutase, C-terminal domain"/>
    <property type="match status" value="1"/>
</dbReference>
<keyword evidence="5 6" id="KW-0413">Isomerase</keyword>
<comment type="function">
    <text evidence="6 8">Catalyzes the conversion of glucosamine-6-phosphate to glucosamine-1-phosphate.</text>
</comment>
<feature type="active site" description="Phosphoserine intermediate" evidence="6">
    <location>
        <position position="101"/>
    </location>
</feature>
<gene>
    <name evidence="6 13" type="primary">glmM</name>
    <name evidence="13" type="ORF">NNO07_12000</name>
</gene>
<dbReference type="Gene3D" id="3.40.120.10">
    <property type="entry name" value="Alpha-D-Glucose-1,6-Bisphosphate, subunit A, domain 3"/>
    <property type="match status" value="3"/>
</dbReference>
<dbReference type="Pfam" id="PF00408">
    <property type="entry name" value="PGM_PMM_IV"/>
    <property type="match status" value="1"/>
</dbReference>
<dbReference type="Proteomes" id="UP001211689">
    <property type="component" value="Unassembled WGS sequence"/>
</dbReference>
<evidence type="ECO:0000256" key="6">
    <source>
        <dbReference type="HAMAP-Rule" id="MF_01554"/>
    </source>
</evidence>
<keyword evidence="4 6" id="KW-0460">Magnesium</keyword>
<dbReference type="RefSeq" id="WP_190831821.1">
    <property type="nucleotide sequence ID" value="NZ_JANEWF010000010.1"/>
</dbReference>
<keyword evidence="2 6" id="KW-0597">Phosphoprotein</keyword>
<evidence type="ECO:0000313" key="13">
    <source>
        <dbReference type="EMBL" id="MDA8483792.1"/>
    </source>
</evidence>
<evidence type="ECO:0000313" key="14">
    <source>
        <dbReference type="Proteomes" id="UP001211689"/>
    </source>
</evidence>
<evidence type="ECO:0000256" key="2">
    <source>
        <dbReference type="ARBA" id="ARBA00022553"/>
    </source>
</evidence>
<dbReference type="PANTHER" id="PTHR42946">
    <property type="entry name" value="PHOSPHOHEXOSE MUTASE"/>
    <property type="match status" value="1"/>
</dbReference>
<evidence type="ECO:0000256" key="3">
    <source>
        <dbReference type="ARBA" id="ARBA00022723"/>
    </source>
</evidence>
<dbReference type="InterPro" id="IPR005846">
    <property type="entry name" value="A-D-PHexomutase_a/b/a-III"/>
</dbReference>
<feature type="binding site" description="via phosphate group" evidence="6">
    <location>
        <position position="101"/>
    </location>
    <ligand>
        <name>Mg(2+)</name>
        <dbReference type="ChEBI" id="CHEBI:18420"/>
    </ligand>
</feature>
<feature type="binding site" evidence="6">
    <location>
        <position position="242"/>
    </location>
    <ligand>
        <name>Mg(2+)</name>
        <dbReference type="ChEBI" id="CHEBI:18420"/>
    </ligand>
</feature>
<dbReference type="InterPro" id="IPR036900">
    <property type="entry name" value="A-D-PHexomutase_C_sf"/>
</dbReference>
<dbReference type="InterPro" id="IPR005844">
    <property type="entry name" value="A-D-PHexomutase_a/b/a-I"/>
</dbReference>
<evidence type="ECO:0000256" key="1">
    <source>
        <dbReference type="ARBA" id="ARBA00010231"/>
    </source>
</evidence>
<dbReference type="InterPro" id="IPR016066">
    <property type="entry name" value="A-D-PHexomutase_CS"/>
</dbReference>
<dbReference type="InterPro" id="IPR006352">
    <property type="entry name" value="GlmM_bact"/>
</dbReference>
<comment type="similarity">
    <text evidence="1 6 7">Belongs to the phosphohexose mutase family.</text>
</comment>
<feature type="domain" description="Alpha-D-phosphohexomutase C-terminal" evidence="9">
    <location>
        <begin position="372"/>
        <end position="439"/>
    </location>
</feature>
<dbReference type="Pfam" id="PF02879">
    <property type="entry name" value="PGM_PMM_II"/>
    <property type="match status" value="1"/>
</dbReference>
<comment type="cofactor">
    <cofactor evidence="6">
        <name>Mg(2+)</name>
        <dbReference type="ChEBI" id="CHEBI:18420"/>
    </cofactor>
    <text evidence="6">Binds 1 Mg(2+) ion per subunit.</text>
</comment>
<dbReference type="Pfam" id="PF02878">
    <property type="entry name" value="PGM_PMM_I"/>
    <property type="match status" value="1"/>
</dbReference>
<keyword evidence="14" id="KW-1185">Reference proteome</keyword>
<dbReference type="EMBL" id="JANEWF010000010">
    <property type="protein sequence ID" value="MDA8483792.1"/>
    <property type="molecule type" value="Genomic_DNA"/>
</dbReference>
<dbReference type="NCBIfam" id="TIGR01455">
    <property type="entry name" value="glmM"/>
    <property type="match status" value="1"/>
</dbReference>
<keyword evidence="3 6" id="KW-0479">Metal-binding</keyword>
<dbReference type="GO" id="GO:0008966">
    <property type="term" value="F:phosphoglucosamine mutase activity"/>
    <property type="evidence" value="ECO:0007669"/>
    <property type="project" value="UniProtKB-EC"/>
</dbReference>
<feature type="domain" description="Alpha-D-phosphohexomutase alpha/beta/alpha" evidence="10">
    <location>
        <begin position="3"/>
        <end position="134"/>
    </location>
</feature>
<dbReference type="InterPro" id="IPR050060">
    <property type="entry name" value="Phosphoglucosamine_mutase"/>
</dbReference>
<comment type="catalytic activity">
    <reaction evidence="6 8">
        <text>alpha-D-glucosamine 1-phosphate = D-glucosamine 6-phosphate</text>
        <dbReference type="Rhea" id="RHEA:23424"/>
        <dbReference type="ChEBI" id="CHEBI:58516"/>
        <dbReference type="ChEBI" id="CHEBI:58725"/>
        <dbReference type="EC" id="5.4.2.10"/>
    </reaction>
</comment>
<feature type="binding site" evidence="6">
    <location>
        <position position="244"/>
    </location>
    <ligand>
        <name>Mg(2+)</name>
        <dbReference type="ChEBI" id="CHEBI:18420"/>
    </ligand>
</feature>
<evidence type="ECO:0000259" key="12">
    <source>
        <dbReference type="Pfam" id="PF02880"/>
    </source>
</evidence>
<evidence type="ECO:0000256" key="7">
    <source>
        <dbReference type="RuleBase" id="RU004326"/>
    </source>
</evidence>
<dbReference type="InterPro" id="IPR005841">
    <property type="entry name" value="Alpha-D-phosphohexomutase_SF"/>
</dbReference>
<dbReference type="CDD" id="cd05802">
    <property type="entry name" value="GlmM"/>
    <property type="match status" value="1"/>
</dbReference>
<accession>A0ABT4Y4K3</accession>
<dbReference type="PANTHER" id="PTHR42946:SF1">
    <property type="entry name" value="PHOSPHOGLUCOMUTASE (ALPHA-D-GLUCOSE-1,6-BISPHOSPHATE-DEPENDENT)"/>
    <property type="match status" value="1"/>
</dbReference>
<name>A0ABT4Y4K3_METRE</name>
<organism evidence="13 14">
    <name type="scientific">Metapseudomonas resinovorans</name>
    <name type="common">Pseudomonas resinovorans</name>
    <dbReference type="NCBI Taxonomy" id="53412"/>
    <lineage>
        <taxon>Bacteria</taxon>
        <taxon>Pseudomonadati</taxon>
        <taxon>Pseudomonadota</taxon>
        <taxon>Gammaproteobacteria</taxon>
        <taxon>Pseudomonadales</taxon>
        <taxon>Pseudomonadaceae</taxon>
        <taxon>Metapseudomonas</taxon>
    </lineage>
</organism>
<feature type="domain" description="Alpha-D-phosphohexomutase alpha/beta/alpha" evidence="12">
    <location>
        <begin position="257"/>
        <end position="363"/>
    </location>
</feature>
<comment type="PTM">
    <text evidence="6">Activated by phosphorylation.</text>
</comment>
<feature type="modified residue" description="Phosphoserine" evidence="6">
    <location>
        <position position="101"/>
    </location>
</feature>
<evidence type="ECO:0000259" key="9">
    <source>
        <dbReference type="Pfam" id="PF00408"/>
    </source>
</evidence>
<dbReference type="SUPFAM" id="SSF53738">
    <property type="entry name" value="Phosphoglucomutase, first 3 domains"/>
    <property type="match status" value="3"/>
</dbReference>
<dbReference type="EC" id="5.4.2.10" evidence="6 8"/>
<comment type="caution">
    <text evidence="13">The sequence shown here is derived from an EMBL/GenBank/DDBJ whole genome shotgun (WGS) entry which is preliminary data.</text>
</comment>